<dbReference type="PANTHER" id="PTHR46077">
    <property type="entry name" value="E3 UBIQUITIN-PROTEIN LIGASE TOPORS"/>
    <property type="match status" value="1"/>
</dbReference>
<dbReference type="CDD" id="cd16574">
    <property type="entry name" value="RING-HC_Topors"/>
    <property type="match status" value="2"/>
</dbReference>
<dbReference type="GeneID" id="140704262"/>
<dbReference type="SUPFAM" id="SSF57850">
    <property type="entry name" value="RING/U-box"/>
    <property type="match status" value="2"/>
</dbReference>
<dbReference type="InterPro" id="IPR058746">
    <property type="entry name" value="Znf_RING-type_Topors"/>
</dbReference>
<feature type="compositionally biased region" description="Basic and acidic residues" evidence="10">
    <location>
        <begin position="1098"/>
        <end position="1108"/>
    </location>
</feature>
<organism evidence="12 13">
    <name type="scientific">Pogona vitticeps</name>
    <name type="common">central bearded dragon</name>
    <dbReference type="NCBI Taxonomy" id="103695"/>
    <lineage>
        <taxon>Eukaryota</taxon>
        <taxon>Metazoa</taxon>
        <taxon>Chordata</taxon>
        <taxon>Craniata</taxon>
        <taxon>Vertebrata</taxon>
        <taxon>Euteleostomi</taxon>
        <taxon>Lepidosauria</taxon>
        <taxon>Squamata</taxon>
        <taxon>Bifurcata</taxon>
        <taxon>Unidentata</taxon>
        <taxon>Episquamata</taxon>
        <taxon>Toxicofera</taxon>
        <taxon>Iguania</taxon>
        <taxon>Acrodonta</taxon>
        <taxon>Agamidae</taxon>
        <taxon>Amphibolurinae</taxon>
        <taxon>Pogona</taxon>
    </lineage>
</organism>
<evidence type="ECO:0000256" key="5">
    <source>
        <dbReference type="ARBA" id="ARBA00022771"/>
    </source>
</evidence>
<evidence type="ECO:0000256" key="8">
    <source>
        <dbReference type="ARBA" id="ARBA00023163"/>
    </source>
</evidence>
<keyword evidence="3" id="KW-0808">Transferase</keyword>
<evidence type="ECO:0000256" key="7">
    <source>
        <dbReference type="ARBA" id="ARBA00023015"/>
    </source>
</evidence>
<evidence type="ECO:0000256" key="3">
    <source>
        <dbReference type="ARBA" id="ARBA00022679"/>
    </source>
</evidence>
<dbReference type="InterPro" id="IPR017907">
    <property type="entry name" value="Znf_RING_CS"/>
</dbReference>
<evidence type="ECO:0000313" key="13">
    <source>
        <dbReference type="RefSeq" id="XP_072845047.1"/>
    </source>
</evidence>
<feature type="compositionally biased region" description="Basic and acidic residues" evidence="10">
    <location>
        <begin position="467"/>
        <end position="477"/>
    </location>
</feature>
<comment type="catalytic activity">
    <reaction evidence="1">
        <text>S-ubiquitinyl-[E2 ubiquitin-conjugating enzyme]-L-cysteine + [acceptor protein]-L-lysine = [E2 ubiquitin-conjugating enzyme]-L-cysteine + N(6)-ubiquitinyl-[acceptor protein]-L-lysine.</text>
        <dbReference type="EC" id="2.3.2.27"/>
    </reaction>
</comment>
<keyword evidence="5 9" id="KW-0863">Zinc-finger</keyword>
<dbReference type="Pfam" id="PF13639">
    <property type="entry name" value="zf-RING_2"/>
    <property type="match status" value="2"/>
</dbReference>
<proteinExistence type="predicted"/>
<feature type="compositionally biased region" description="Basic residues" evidence="10">
    <location>
        <begin position="453"/>
        <end position="463"/>
    </location>
</feature>
<feature type="compositionally biased region" description="Basic and acidic residues" evidence="10">
    <location>
        <begin position="1074"/>
        <end position="1083"/>
    </location>
</feature>
<feature type="region of interest" description="Disordered" evidence="10">
    <location>
        <begin position="359"/>
        <end position="528"/>
    </location>
</feature>
<evidence type="ECO:0000256" key="10">
    <source>
        <dbReference type="SAM" id="MobiDB-lite"/>
    </source>
</evidence>
<evidence type="ECO:0000256" key="1">
    <source>
        <dbReference type="ARBA" id="ARBA00000900"/>
    </source>
</evidence>
<feature type="region of interest" description="Disordered" evidence="10">
    <location>
        <begin position="1"/>
        <end position="26"/>
    </location>
</feature>
<keyword evidence="12" id="KW-1185">Reference proteome</keyword>
<reference evidence="12" key="1">
    <citation type="submission" date="2025-05" db="UniProtKB">
        <authorList>
            <consortium name="RefSeq"/>
        </authorList>
    </citation>
    <scope>NUCLEOTIDE SEQUENCE [LARGE SCALE GENOMIC DNA]</scope>
</reference>
<keyword evidence="8" id="KW-0804">Transcription</keyword>
<dbReference type="PANTHER" id="PTHR46077:SF1">
    <property type="entry name" value="TOP1 BINDING ARGININE_SERINE RICH PROTEIN, E3 UBIQUITIN LIGASE"/>
    <property type="match status" value="1"/>
</dbReference>
<dbReference type="Proteomes" id="UP001652642">
    <property type="component" value="Chromosome 2"/>
</dbReference>
<dbReference type="RefSeq" id="XP_072845047.1">
    <property type="nucleotide sequence ID" value="XM_072988946.1"/>
</dbReference>
<gene>
    <name evidence="13" type="primary">LOC140704262</name>
</gene>
<evidence type="ECO:0000256" key="2">
    <source>
        <dbReference type="ARBA" id="ARBA00012483"/>
    </source>
</evidence>
<protein>
    <recommendedName>
        <fullName evidence="2">RING-type E3 ubiquitin transferase</fullName>
        <ecNumber evidence="2">2.3.2.27</ecNumber>
    </recommendedName>
</protein>
<feature type="compositionally biased region" description="Basic and acidic residues" evidence="10">
    <location>
        <begin position="443"/>
        <end position="452"/>
    </location>
</feature>
<feature type="compositionally biased region" description="Basic residues" evidence="10">
    <location>
        <begin position="1033"/>
        <end position="1073"/>
    </location>
</feature>
<evidence type="ECO:0000313" key="12">
    <source>
        <dbReference type="Proteomes" id="UP001652642"/>
    </source>
</evidence>
<feature type="compositionally biased region" description="Basic residues" evidence="10">
    <location>
        <begin position="402"/>
        <end position="442"/>
    </location>
</feature>
<dbReference type="Gene3D" id="3.30.40.10">
    <property type="entry name" value="Zinc/RING finger domain, C3HC4 (zinc finger)"/>
    <property type="match status" value="2"/>
</dbReference>
<feature type="region of interest" description="Disordered" evidence="10">
    <location>
        <begin position="303"/>
        <end position="340"/>
    </location>
</feature>
<dbReference type="PROSITE" id="PS50089">
    <property type="entry name" value="ZF_RING_2"/>
    <property type="match status" value="2"/>
</dbReference>
<keyword evidence="4" id="KW-0479">Metal-binding</keyword>
<dbReference type="EC" id="2.3.2.27" evidence="2"/>
<accession>A0ABM5FI27</accession>
<sequence length="1149" mass="129554">MCDPRELRSRAFSARSRPEEAGGPSFAAEPLLSTGRNFSSLAVDFVADSSSPRSGVNKLHQTMSSSDISPDSKCPICLDRFENPAYLDYCSHRFCFQCVQEWSKTKAECPLCKQPFLSIVHSMRSEDDFQVYTVRPDNGILFEAGGSYRDLSAEFFRSNPSIIHSLVPWLKWELTLLLGVHGSRVNIVQGIIMRNVTRYDLESPAFADDLRPFLRHYTEHFLHEFIGYIRRPYNIEAYDLLDYPAPSREEGSRSESSIITISPDDVGSQQAEQNAFATDIGQAPWDDETPGPSYLSSEQLRAALSTTLDTSESSDEEPSTNARDLQAPLPAPVEINEDSCDSSDNCVIVGYVKPLAKRTPEVVELSSDSEESIDDGKSEGEKKTKPIQYLSFSDTDASGHASHSHRERHGLKSKQKHHSTEKWKKKKDGSKHKNKKGKKRSRTHDLYYYERRSRSRSRSRSHSPPRGCDRTRSEKPSGKRKHKTHHLDSNTSERKRKRRSRSPSVEIIYERKPKKKRKYSSSTSGPNPGELLLQLDIVIDSETLPNEAIDGFKVLPRENQNLVLKKSPYPAAAWSHTVPGYPSHVRTPGSPSMAADKPCKAYGDSLLPPLLLEAKCAGQPKPCSDSWESNFPPDIDIGIIGENHLRAPKEEAGGPSFAAEPLLSTGRNFSSLAVHFVAVSSSPRSGVNKLHQTMSSSDISPDSKCPICLDRFENPAYLDYCSHRFCFQCVQEWSKTKAECPLCKQPFLSIVHSMRSEDDFQVYTVRPDNGILFEAGGSYRDLSAEFFRSNPSFIHSLVPWLKWELTLLLGVHGSRVNILQGIIMRNVTRYDLESPAFADDLRPFLRHYTEHFLHEFIGYIRRPYNIEAYDLLDYPAPSREEGSRSESSIITISPDDVGSQQAEQNAFATDIGQAPWDDETPGPSYLSSEQLRAALSTTLDTSESSDEEPSTNARDLQAPLPAPVEINEDSCDSSDNCVIVGYVKPLAKRTPEVVELSSDSEESTDDGKSGGVKKTKPIQYLSFSDTDASGHASHSHRERHGLKSKQKHHSTEKWKKKKDGSKHKNKKGKKRSRTHDLYYYERRSRSRSRSRSHSPPRGCDKTRSEKPSGKRKHKTHHLDSNTSERKRKRRSRSPSVEIIYERKPKKKRK</sequence>
<reference evidence="13" key="2">
    <citation type="submission" date="2025-08" db="UniProtKB">
        <authorList>
            <consortium name="RefSeq"/>
        </authorList>
    </citation>
    <scope>IDENTIFICATION</scope>
</reference>
<feature type="compositionally biased region" description="Basic and acidic residues" evidence="10">
    <location>
        <begin position="374"/>
        <end position="384"/>
    </location>
</feature>
<keyword evidence="6" id="KW-0862">Zinc</keyword>
<dbReference type="InterPro" id="IPR013083">
    <property type="entry name" value="Znf_RING/FYVE/PHD"/>
</dbReference>
<evidence type="ECO:0000256" key="4">
    <source>
        <dbReference type="ARBA" id="ARBA00022723"/>
    </source>
</evidence>
<evidence type="ECO:0000256" key="6">
    <source>
        <dbReference type="ARBA" id="ARBA00022833"/>
    </source>
</evidence>
<feature type="domain" description="RING-type" evidence="11">
    <location>
        <begin position="705"/>
        <end position="744"/>
    </location>
</feature>
<keyword evidence="7" id="KW-0805">Transcription regulation</keyword>
<evidence type="ECO:0000256" key="9">
    <source>
        <dbReference type="PROSITE-ProRule" id="PRU00175"/>
    </source>
</evidence>
<feature type="region of interest" description="Disordered" evidence="10">
    <location>
        <begin position="988"/>
        <end position="1149"/>
    </location>
</feature>
<evidence type="ECO:0000259" key="11">
    <source>
        <dbReference type="PROSITE" id="PS50089"/>
    </source>
</evidence>
<feature type="region of interest" description="Disordered" evidence="10">
    <location>
        <begin position="934"/>
        <end position="971"/>
    </location>
</feature>
<dbReference type="InterPro" id="IPR001841">
    <property type="entry name" value="Znf_RING"/>
</dbReference>
<feature type="domain" description="RING-type" evidence="11">
    <location>
        <begin position="74"/>
        <end position="113"/>
    </location>
</feature>
<name>A0ABM5FI27_9SAUR</name>
<dbReference type="PROSITE" id="PS00518">
    <property type="entry name" value="ZF_RING_1"/>
    <property type="match status" value="2"/>
</dbReference>
<feature type="compositionally biased region" description="Basic residues" evidence="10">
    <location>
        <begin position="1084"/>
        <end position="1094"/>
    </location>
</feature>
<dbReference type="SMART" id="SM00184">
    <property type="entry name" value="RING"/>
    <property type="match status" value="2"/>
</dbReference>